<dbReference type="Proteomes" id="UP001219355">
    <property type="component" value="Chromosome 4"/>
</dbReference>
<evidence type="ECO:0000313" key="2">
    <source>
        <dbReference type="EMBL" id="WEW61116.1"/>
    </source>
</evidence>
<keyword evidence="3" id="KW-1185">Reference proteome</keyword>
<dbReference type="EMBL" id="CP120630">
    <property type="protein sequence ID" value="WEW61116.1"/>
    <property type="molecule type" value="Genomic_DNA"/>
</dbReference>
<proteinExistence type="predicted"/>
<name>A0AAF0DPI0_9EURO</name>
<feature type="compositionally biased region" description="Basic and acidic residues" evidence="1">
    <location>
        <begin position="101"/>
        <end position="121"/>
    </location>
</feature>
<protein>
    <submittedName>
        <fullName evidence="2">Uncharacterized protein</fullName>
    </submittedName>
</protein>
<sequence>MASQHHSSSDDPNMGEILIAPDLSQISASAKAAKEHRAENRKMREARELMEEDRHQDEARYSSSSSDVEVGEAIAARPVDLSRLSSSARAAKEHRAKNKRLREERELAGSGDGHHQEEVRDSASSQNVEVGEAIAARPADLSRLSSSARAAKEHRAKNKSLREIKEGSEDQV</sequence>
<feature type="compositionally biased region" description="Basic and acidic residues" evidence="1">
    <location>
        <begin position="160"/>
        <end position="172"/>
    </location>
</feature>
<dbReference type="AlphaFoldDB" id="A0AAF0DPI0"/>
<evidence type="ECO:0000313" key="3">
    <source>
        <dbReference type="Proteomes" id="UP001219355"/>
    </source>
</evidence>
<feature type="region of interest" description="Disordered" evidence="1">
    <location>
        <begin position="1"/>
        <end position="172"/>
    </location>
</feature>
<feature type="compositionally biased region" description="Basic and acidic residues" evidence="1">
    <location>
        <begin position="32"/>
        <end position="60"/>
    </location>
</feature>
<reference evidence="2" key="1">
    <citation type="submission" date="2023-03" db="EMBL/GenBank/DDBJ databases">
        <title>Emydomyces testavorans Genome Sequence.</title>
        <authorList>
            <person name="Hoyer L."/>
        </authorList>
    </citation>
    <scope>NUCLEOTIDE SEQUENCE</scope>
    <source>
        <strain evidence="2">16-2883</strain>
    </source>
</reference>
<accession>A0AAF0DPI0</accession>
<evidence type="ECO:0000256" key="1">
    <source>
        <dbReference type="SAM" id="MobiDB-lite"/>
    </source>
</evidence>
<organism evidence="2 3">
    <name type="scientific">Emydomyces testavorans</name>
    <dbReference type="NCBI Taxonomy" id="2070801"/>
    <lineage>
        <taxon>Eukaryota</taxon>
        <taxon>Fungi</taxon>
        <taxon>Dikarya</taxon>
        <taxon>Ascomycota</taxon>
        <taxon>Pezizomycotina</taxon>
        <taxon>Eurotiomycetes</taxon>
        <taxon>Eurotiomycetidae</taxon>
        <taxon>Onygenales</taxon>
        <taxon>Nannizziopsiaceae</taxon>
        <taxon>Emydomyces</taxon>
    </lineage>
</organism>
<feature type="compositionally biased region" description="Low complexity" evidence="1">
    <location>
        <begin position="135"/>
        <end position="149"/>
    </location>
</feature>
<gene>
    <name evidence="2" type="ORF">PRK78_006605</name>
</gene>